<dbReference type="InterPro" id="IPR000073">
    <property type="entry name" value="AB_hydrolase_1"/>
</dbReference>
<keyword evidence="3" id="KW-1185">Reference proteome</keyword>
<dbReference type="InterPro" id="IPR050471">
    <property type="entry name" value="AB_hydrolase"/>
</dbReference>
<organism evidence="2 3">
    <name type="scientific">Stella humosa</name>
    <dbReference type="NCBI Taxonomy" id="94"/>
    <lineage>
        <taxon>Bacteria</taxon>
        <taxon>Pseudomonadati</taxon>
        <taxon>Pseudomonadota</taxon>
        <taxon>Alphaproteobacteria</taxon>
        <taxon>Rhodospirillales</taxon>
        <taxon>Stellaceae</taxon>
        <taxon>Stella</taxon>
    </lineage>
</organism>
<comment type="caution">
    <text evidence="2">The sequence shown here is derived from an EMBL/GenBank/DDBJ whole genome shotgun (WGS) entry which is preliminary data.</text>
</comment>
<gene>
    <name evidence="2" type="ORF">EDC65_1518</name>
</gene>
<evidence type="ECO:0000313" key="2">
    <source>
        <dbReference type="EMBL" id="ROP99732.1"/>
    </source>
</evidence>
<sequence>MPSFEHQGATIRYETHGEGFPILTFAPAGLVSVMDVWRQAMAPIDPTVEFADGYRVIAMDQRNAGGGSHGPITAQDGWDTYTADHVALLDHLGVARCHLYGQCIGGSFILNMLKRHPERVAAAVLAQPIGRIDPALPPRPARFDAWAAALQNHPEATPDVLAAFYRNLYEAGFVYCADRAFVATIAAPCLVLSGMDDIHPRAISEELARLIPGCELIDEWKSGPALDAARLRVRAFLDRHTPA</sequence>
<protein>
    <submittedName>
        <fullName evidence="2">Pimeloyl-ACP methyl ester carboxylesterase</fullName>
    </submittedName>
</protein>
<dbReference type="PANTHER" id="PTHR43433:SF5">
    <property type="entry name" value="AB HYDROLASE-1 DOMAIN-CONTAINING PROTEIN"/>
    <property type="match status" value="1"/>
</dbReference>
<reference evidence="2 3" key="1">
    <citation type="submission" date="2018-11" db="EMBL/GenBank/DDBJ databases">
        <title>Genomic Encyclopedia of Type Strains, Phase IV (KMG-IV): sequencing the most valuable type-strain genomes for metagenomic binning, comparative biology and taxonomic classification.</title>
        <authorList>
            <person name="Goeker M."/>
        </authorList>
    </citation>
    <scope>NUCLEOTIDE SEQUENCE [LARGE SCALE GENOMIC DNA]</scope>
    <source>
        <strain evidence="2 3">DSM 5900</strain>
    </source>
</reference>
<name>A0A3N1M7N5_9PROT</name>
<dbReference type="AlphaFoldDB" id="A0A3N1M7N5"/>
<evidence type="ECO:0000313" key="3">
    <source>
        <dbReference type="Proteomes" id="UP000278222"/>
    </source>
</evidence>
<dbReference type="RefSeq" id="WP_170216394.1">
    <property type="nucleotide sequence ID" value="NZ_AP019700.1"/>
</dbReference>
<proteinExistence type="predicted"/>
<dbReference type="PANTHER" id="PTHR43433">
    <property type="entry name" value="HYDROLASE, ALPHA/BETA FOLD FAMILY PROTEIN"/>
    <property type="match status" value="1"/>
</dbReference>
<dbReference type="SUPFAM" id="SSF53474">
    <property type="entry name" value="alpha/beta-Hydrolases"/>
    <property type="match status" value="1"/>
</dbReference>
<accession>A0A3N1M7N5</accession>
<dbReference type="Gene3D" id="3.40.50.1820">
    <property type="entry name" value="alpha/beta hydrolase"/>
    <property type="match status" value="1"/>
</dbReference>
<evidence type="ECO:0000259" key="1">
    <source>
        <dbReference type="Pfam" id="PF00561"/>
    </source>
</evidence>
<dbReference type="Proteomes" id="UP000278222">
    <property type="component" value="Unassembled WGS sequence"/>
</dbReference>
<feature type="domain" description="AB hydrolase-1" evidence="1">
    <location>
        <begin position="29"/>
        <end position="166"/>
    </location>
</feature>
<dbReference type="Pfam" id="PF00561">
    <property type="entry name" value="Abhydrolase_1"/>
    <property type="match status" value="1"/>
</dbReference>
<dbReference type="EMBL" id="RJKX01000013">
    <property type="protein sequence ID" value="ROP99732.1"/>
    <property type="molecule type" value="Genomic_DNA"/>
</dbReference>
<dbReference type="InterPro" id="IPR029058">
    <property type="entry name" value="AB_hydrolase_fold"/>
</dbReference>